<reference evidence="1" key="1">
    <citation type="journal article" date="2023" name="IScience">
        <title>Live-bearing cockroach genome reveals convergent evolutionary mechanisms linked to viviparity in insects and beyond.</title>
        <authorList>
            <person name="Fouks B."/>
            <person name="Harrison M.C."/>
            <person name="Mikhailova A.A."/>
            <person name="Marchal E."/>
            <person name="English S."/>
            <person name="Carruthers M."/>
            <person name="Jennings E.C."/>
            <person name="Chiamaka E.L."/>
            <person name="Frigard R.A."/>
            <person name="Pippel M."/>
            <person name="Attardo G.M."/>
            <person name="Benoit J.B."/>
            <person name="Bornberg-Bauer E."/>
            <person name="Tobe S.S."/>
        </authorList>
    </citation>
    <scope>NUCLEOTIDE SEQUENCE</scope>
    <source>
        <strain evidence="1">Stay&amp;Tobe</strain>
    </source>
</reference>
<feature type="non-terminal residue" evidence="1">
    <location>
        <position position="1"/>
    </location>
</feature>
<dbReference type="EMBL" id="JASPKZ010001054">
    <property type="protein sequence ID" value="KAJ9598797.1"/>
    <property type="molecule type" value="Genomic_DNA"/>
</dbReference>
<evidence type="ECO:0000313" key="1">
    <source>
        <dbReference type="EMBL" id="KAJ9598797.1"/>
    </source>
</evidence>
<organism evidence="1 2">
    <name type="scientific">Diploptera punctata</name>
    <name type="common">Pacific beetle cockroach</name>
    <dbReference type="NCBI Taxonomy" id="6984"/>
    <lineage>
        <taxon>Eukaryota</taxon>
        <taxon>Metazoa</taxon>
        <taxon>Ecdysozoa</taxon>
        <taxon>Arthropoda</taxon>
        <taxon>Hexapoda</taxon>
        <taxon>Insecta</taxon>
        <taxon>Pterygota</taxon>
        <taxon>Neoptera</taxon>
        <taxon>Polyneoptera</taxon>
        <taxon>Dictyoptera</taxon>
        <taxon>Blattodea</taxon>
        <taxon>Blaberoidea</taxon>
        <taxon>Blaberidae</taxon>
        <taxon>Diplopterinae</taxon>
        <taxon>Diploptera</taxon>
    </lineage>
</organism>
<evidence type="ECO:0000313" key="2">
    <source>
        <dbReference type="Proteomes" id="UP001233999"/>
    </source>
</evidence>
<comment type="caution">
    <text evidence="1">The sequence shown here is derived from an EMBL/GenBank/DDBJ whole genome shotgun (WGS) entry which is preliminary data.</text>
</comment>
<reference evidence="1" key="2">
    <citation type="submission" date="2023-05" db="EMBL/GenBank/DDBJ databases">
        <authorList>
            <person name="Fouks B."/>
        </authorList>
    </citation>
    <scope>NUCLEOTIDE SEQUENCE</scope>
    <source>
        <strain evidence="1">Stay&amp;Tobe</strain>
        <tissue evidence="1">Testes</tissue>
    </source>
</reference>
<keyword evidence="2" id="KW-1185">Reference proteome</keyword>
<dbReference type="AlphaFoldDB" id="A0AAD8ER67"/>
<accession>A0AAD8ER67</accession>
<sequence>NLGHGSSGSEPRRYEGFVTIVLMSIASDEMVAISSLFERSPAVLRRPSAGNFQYPKSTLQRIPQPLKLHASKVHCATSERLTCRNEWIRQYDAGAGPSGADPDFMTDFLLGPSHFHCKARSLDRFFAEKTVRARGALPTVHEV</sequence>
<dbReference type="Proteomes" id="UP001233999">
    <property type="component" value="Unassembled WGS sequence"/>
</dbReference>
<name>A0AAD8ER67_DIPPU</name>
<feature type="non-terminal residue" evidence="1">
    <location>
        <position position="143"/>
    </location>
</feature>
<gene>
    <name evidence="1" type="ORF">L9F63_026667</name>
</gene>
<proteinExistence type="predicted"/>
<protein>
    <submittedName>
        <fullName evidence="1">Uncharacterized protein</fullName>
    </submittedName>
</protein>